<dbReference type="EMBL" id="CP100595">
    <property type="protein sequence ID" value="UTJ07000.1"/>
    <property type="molecule type" value="Genomic_DNA"/>
</dbReference>
<evidence type="ECO:0000313" key="1">
    <source>
        <dbReference type="EMBL" id="UTJ07000.1"/>
    </source>
</evidence>
<keyword evidence="2" id="KW-1185">Reference proteome</keyword>
<accession>A0ABY5E758</accession>
<proteinExistence type="predicted"/>
<name>A0ABY5E758_9BACT</name>
<organism evidence="1 2">
    <name type="scientific">Arcobacter roscoffensis</name>
    <dbReference type="NCBI Taxonomy" id="2961520"/>
    <lineage>
        <taxon>Bacteria</taxon>
        <taxon>Pseudomonadati</taxon>
        <taxon>Campylobacterota</taxon>
        <taxon>Epsilonproteobacteria</taxon>
        <taxon>Campylobacterales</taxon>
        <taxon>Arcobacteraceae</taxon>
        <taxon>Arcobacter</taxon>
    </lineage>
</organism>
<sequence>MDLNKQMNLVLQQCESINLQKLKLDTLLIIVHHLLSDYKKMQLPKDENETKFIHENVKNLKNYLDNNIVTSQTLSYVFQNQNKSSTLKKISTNLEPMRAYYKFLTSIFSSQLKKGSYWIPELLAFSLIYSYKKEFEKSFCSYTFIESFPIEKILNIYNENNIAVKKNISQKDNIPTWKVKTSLDEMYDLSEYMIKKYLTYNFKINTKRISKTRKKRRR</sequence>
<reference evidence="1" key="1">
    <citation type="submission" date="2022-07" db="EMBL/GenBank/DDBJ databases">
        <title>Arcobacter roscoffensis sp. nov., a marine bacterium isolated from coastal seawater collected from Roscoff, France.</title>
        <authorList>
            <person name="Pascual J."/>
            <person name="Lepeaux C."/>
            <person name="Methner A."/>
            <person name="Overmann J."/>
        </authorList>
    </citation>
    <scope>NUCLEOTIDE SEQUENCE</scope>
    <source>
        <strain evidence="1">ARW1-2F2</strain>
    </source>
</reference>
<protein>
    <recommendedName>
        <fullName evidence="3">AlwI family type II restriction endonuclease</fullName>
    </recommendedName>
</protein>
<gene>
    <name evidence="1" type="ORF">NJU99_02590</name>
</gene>
<dbReference type="Proteomes" id="UP001060012">
    <property type="component" value="Chromosome"/>
</dbReference>
<dbReference type="RefSeq" id="WP_254577179.1">
    <property type="nucleotide sequence ID" value="NZ_CP100595.1"/>
</dbReference>
<evidence type="ECO:0008006" key="3">
    <source>
        <dbReference type="Google" id="ProtNLM"/>
    </source>
</evidence>
<evidence type="ECO:0000313" key="2">
    <source>
        <dbReference type="Proteomes" id="UP001060012"/>
    </source>
</evidence>